<feature type="compositionally biased region" description="Polar residues" evidence="10">
    <location>
        <begin position="556"/>
        <end position="574"/>
    </location>
</feature>
<dbReference type="Pfam" id="PF11559">
    <property type="entry name" value="ADIP"/>
    <property type="match status" value="1"/>
</dbReference>
<proteinExistence type="inferred from homology"/>
<feature type="coiled-coil region" evidence="9">
    <location>
        <begin position="195"/>
        <end position="222"/>
    </location>
</feature>
<evidence type="ECO:0000256" key="7">
    <source>
        <dbReference type="ARBA" id="ARBA00023054"/>
    </source>
</evidence>
<keyword evidence="6" id="KW-0965">Cell junction</keyword>
<keyword evidence="4" id="KW-0963">Cytoplasm</keyword>
<dbReference type="GO" id="GO:0005912">
    <property type="term" value="C:adherens junction"/>
    <property type="evidence" value="ECO:0007669"/>
    <property type="project" value="UniProtKB-SubCell"/>
</dbReference>
<keyword evidence="7 9" id="KW-0175">Coiled coil</keyword>
<feature type="compositionally biased region" description="Acidic residues" evidence="10">
    <location>
        <begin position="310"/>
        <end position="319"/>
    </location>
</feature>
<evidence type="ECO:0000256" key="4">
    <source>
        <dbReference type="ARBA" id="ARBA00022490"/>
    </source>
</evidence>
<comment type="similarity">
    <text evidence="3">Belongs to the ADIP family.</text>
</comment>
<evidence type="ECO:0000256" key="8">
    <source>
        <dbReference type="ARBA" id="ARBA00023212"/>
    </source>
</evidence>
<accession>A0A4Z2HNN7</accession>
<organism evidence="11 12">
    <name type="scientific">Liparis tanakae</name>
    <name type="common">Tanaka's snailfish</name>
    <dbReference type="NCBI Taxonomy" id="230148"/>
    <lineage>
        <taxon>Eukaryota</taxon>
        <taxon>Metazoa</taxon>
        <taxon>Chordata</taxon>
        <taxon>Craniata</taxon>
        <taxon>Vertebrata</taxon>
        <taxon>Euteleostomi</taxon>
        <taxon>Actinopterygii</taxon>
        <taxon>Neopterygii</taxon>
        <taxon>Teleostei</taxon>
        <taxon>Neoteleostei</taxon>
        <taxon>Acanthomorphata</taxon>
        <taxon>Eupercaria</taxon>
        <taxon>Perciformes</taxon>
        <taxon>Cottioidei</taxon>
        <taxon>Cottales</taxon>
        <taxon>Liparidae</taxon>
        <taxon>Liparis</taxon>
    </lineage>
</organism>
<feature type="region of interest" description="Disordered" evidence="10">
    <location>
        <begin position="297"/>
        <end position="331"/>
    </location>
</feature>
<sequence length="605" mass="69074">MGEWWTTVPIGTSLGNEEISSISHVTMSPSRPNNLVSMYSSLPLSRSSYNMLSAFCTEDNIPQCISYINQELDSLGLSSTCIEASSPGGAGLNKAPALNAIYELLQIHRRDMSTLEELEKEQLKKCSTLDHIQMNNSRLKACMTRCDQLELSIREKSGLHETERQLLLKIKTMQSCLKTEKDEVQKLQSVVASRASQYSHDAKRKEREAAKLKERLSQLLVDRKDKKLAIDVLNCLGRSDGKRSQWKTAKATAGHESEMYKSLLNDYEVSQRSLMTENAELKKVLQQMKKEMIHVLSPCQPSPRGATADDSQDQVDSDGEEKAGDSSRETLDQSCEYAREQLANSIRQQWRKLRNHMEKLDSQASLVQSQLESNQEVVPRETHENEMERMRREVQQCKEFIHAQQQLLQQQLNTSFDDETAALLNDCYTLEEKERLKEEWRLFEEQKRNFERERKNFTEAAIRLGREKKAFEEDRASWLKNQFLNMTPFMDRRRCSSSDGQSALSIRSEPELRISSTKAKLAKSSAYTTFSTPKPLPSAAVPSTAELYRTLRLIPDSSSSRNSNRGYWQESSSVEDGDARVQPKNRVRSGDLSIFSLGEDEYSLT</sequence>
<name>A0A4Z2HNN7_9TELE</name>
<feature type="region of interest" description="Disordered" evidence="10">
    <location>
        <begin position="555"/>
        <end position="585"/>
    </location>
</feature>
<keyword evidence="5" id="KW-0130">Cell adhesion</keyword>
<keyword evidence="12" id="KW-1185">Reference proteome</keyword>
<evidence type="ECO:0000256" key="3">
    <source>
        <dbReference type="ARBA" id="ARBA00009291"/>
    </source>
</evidence>
<dbReference type="Proteomes" id="UP000314294">
    <property type="component" value="Unassembled WGS sequence"/>
</dbReference>
<dbReference type="InterPro" id="IPR021622">
    <property type="entry name" value="Afadin/alpha-actinin-bd"/>
</dbReference>
<gene>
    <name evidence="11" type="primary">ssx2ip</name>
    <name evidence="11" type="ORF">EYF80_022292</name>
</gene>
<reference evidence="11 12" key="1">
    <citation type="submission" date="2019-03" db="EMBL/GenBank/DDBJ databases">
        <title>First draft genome of Liparis tanakae, snailfish: a comprehensive survey of snailfish specific genes.</title>
        <authorList>
            <person name="Kim W."/>
            <person name="Song I."/>
            <person name="Jeong J.-H."/>
            <person name="Kim D."/>
            <person name="Kim S."/>
            <person name="Ryu S."/>
            <person name="Song J.Y."/>
            <person name="Lee S.K."/>
        </authorList>
    </citation>
    <scope>NUCLEOTIDE SEQUENCE [LARGE SCALE GENOMIC DNA]</scope>
    <source>
        <tissue evidence="11">Muscle</tissue>
    </source>
</reference>
<dbReference type="GO" id="GO:0036064">
    <property type="term" value="C:ciliary basal body"/>
    <property type="evidence" value="ECO:0007669"/>
    <property type="project" value="TreeGrafter"/>
</dbReference>
<evidence type="ECO:0000256" key="1">
    <source>
        <dbReference type="ARBA" id="ARBA00004536"/>
    </source>
</evidence>
<protein>
    <submittedName>
        <fullName evidence="11">Afadin-and alpha-actinin-binding protein</fullName>
    </submittedName>
</protein>
<evidence type="ECO:0000256" key="2">
    <source>
        <dbReference type="ARBA" id="ARBA00004607"/>
    </source>
</evidence>
<dbReference type="PANTHER" id="PTHR46507:SF2">
    <property type="entry name" value="AFADIN- AND ALPHA-ACTININ-BINDING PROTEIN"/>
    <property type="match status" value="1"/>
</dbReference>
<dbReference type="AlphaFoldDB" id="A0A4Z2HNN7"/>
<dbReference type="GO" id="GO:0007155">
    <property type="term" value="P:cell adhesion"/>
    <property type="evidence" value="ECO:0007669"/>
    <property type="project" value="UniProtKB-KW"/>
</dbReference>
<evidence type="ECO:0000313" key="11">
    <source>
        <dbReference type="EMBL" id="TNN67486.1"/>
    </source>
</evidence>
<dbReference type="GO" id="GO:0034451">
    <property type="term" value="C:centriolar satellite"/>
    <property type="evidence" value="ECO:0007669"/>
    <property type="project" value="UniProtKB-SubCell"/>
</dbReference>
<evidence type="ECO:0000256" key="10">
    <source>
        <dbReference type="SAM" id="MobiDB-lite"/>
    </source>
</evidence>
<keyword evidence="8" id="KW-0206">Cytoskeleton</keyword>
<evidence type="ECO:0000256" key="5">
    <source>
        <dbReference type="ARBA" id="ARBA00022889"/>
    </source>
</evidence>
<evidence type="ECO:0000256" key="6">
    <source>
        <dbReference type="ARBA" id="ARBA00022949"/>
    </source>
</evidence>
<comment type="caution">
    <text evidence="11">The sequence shown here is derived from an EMBL/GenBank/DDBJ whole genome shotgun (WGS) entry which is preliminary data.</text>
</comment>
<evidence type="ECO:0000313" key="12">
    <source>
        <dbReference type="Proteomes" id="UP000314294"/>
    </source>
</evidence>
<feature type="compositionally biased region" description="Basic and acidic residues" evidence="10">
    <location>
        <begin position="320"/>
        <end position="331"/>
    </location>
</feature>
<comment type="subcellular location">
    <subcellularLocation>
        <location evidence="1">Cell junction</location>
        <location evidence="1">Adherens junction</location>
    </subcellularLocation>
    <subcellularLocation>
        <location evidence="2">Cytoplasm</location>
        <location evidence="2">Cytoskeleton</location>
        <location evidence="2">Microtubule organizing center</location>
        <location evidence="2">Centrosome</location>
        <location evidence="2">Centriolar satellite</location>
    </subcellularLocation>
</comment>
<dbReference type="GO" id="GO:0035735">
    <property type="term" value="P:intraciliary transport involved in cilium assembly"/>
    <property type="evidence" value="ECO:0007669"/>
    <property type="project" value="TreeGrafter"/>
</dbReference>
<evidence type="ECO:0000256" key="9">
    <source>
        <dbReference type="SAM" id="Coils"/>
    </source>
</evidence>
<dbReference type="EMBL" id="SRLO01000203">
    <property type="protein sequence ID" value="TNN67486.1"/>
    <property type="molecule type" value="Genomic_DNA"/>
</dbReference>
<dbReference type="PANTHER" id="PTHR46507">
    <property type="entry name" value="AFADIN- AND ALPHA-ACTININ-BINDING PROTEIN"/>
    <property type="match status" value="1"/>
</dbReference>
<dbReference type="OrthoDB" id="312015at2759"/>
<dbReference type="InterPro" id="IPR052300">
    <property type="entry name" value="Adhesion_Centrosome_assoc"/>
</dbReference>